<evidence type="ECO:0000313" key="2">
    <source>
        <dbReference type="Proteomes" id="UP001432322"/>
    </source>
</evidence>
<dbReference type="Proteomes" id="UP001432322">
    <property type="component" value="Unassembled WGS sequence"/>
</dbReference>
<accession>A0AAV5UX79</accession>
<feature type="non-terminal residue" evidence="1">
    <location>
        <position position="1"/>
    </location>
</feature>
<keyword evidence="2" id="KW-1185">Reference proteome</keyword>
<comment type="caution">
    <text evidence="1">The sequence shown here is derived from an EMBL/GenBank/DDBJ whole genome shotgun (WGS) entry which is preliminary data.</text>
</comment>
<feature type="non-terminal residue" evidence="1">
    <location>
        <position position="294"/>
    </location>
</feature>
<proteinExistence type="predicted"/>
<organism evidence="1 2">
    <name type="scientific">Pristionchus fissidentatus</name>
    <dbReference type="NCBI Taxonomy" id="1538716"/>
    <lineage>
        <taxon>Eukaryota</taxon>
        <taxon>Metazoa</taxon>
        <taxon>Ecdysozoa</taxon>
        <taxon>Nematoda</taxon>
        <taxon>Chromadorea</taxon>
        <taxon>Rhabditida</taxon>
        <taxon>Rhabditina</taxon>
        <taxon>Diplogasteromorpha</taxon>
        <taxon>Diplogasteroidea</taxon>
        <taxon>Neodiplogasteridae</taxon>
        <taxon>Pristionchus</taxon>
    </lineage>
</organism>
<dbReference type="AlphaFoldDB" id="A0AAV5UX79"/>
<reference evidence="1" key="1">
    <citation type="submission" date="2023-10" db="EMBL/GenBank/DDBJ databases">
        <title>Genome assembly of Pristionchus species.</title>
        <authorList>
            <person name="Yoshida K."/>
            <person name="Sommer R.J."/>
        </authorList>
    </citation>
    <scope>NUCLEOTIDE SEQUENCE</scope>
    <source>
        <strain evidence="1">RS5133</strain>
    </source>
</reference>
<gene>
    <name evidence="1" type="ORF">PFISCL1PPCAC_3001</name>
</gene>
<dbReference type="EMBL" id="BTSY01000001">
    <property type="protein sequence ID" value="GMT11704.1"/>
    <property type="molecule type" value="Genomic_DNA"/>
</dbReference>
<evidence type="ECO:0000313" key="1">
    <source>
        <dbReference type="EMBL" id="GMT11704.1"/>
    </source>
</evidence>
<sequence>KLKSEGITVDGMKPLELNDNKDNSFFAVRFNSKDDKVMKEKQDLIGIFNDVKDLTIRDAIMSSVQNILMNENNHCQVSKVSYKCLHDNCPQISMQNRQARCSDEDSKLWMFIEDRLTGLVTLPCINKKWSFTTSDGQLQHLRKNDAVTCAVVPPDTCDSFYLNDVCNDASDCELLAFGDRNVSCSKHLWINNGSIDASDWRKIDEIKCENNLWTAVLESIVQNVGMREVMCSFQMPAGNSQQQSILLPNNQPEILIAPLINEMKPSSPTKVESATQLSPDTVVEIITQPTTVSP</sequence>
<protein>
    <submittedName>
        <fullName evidence="1">Uncharacterized protein</fullName>
    </submittedName>
</protein>
<name>A0AAV5UX79_9BILA</name>